<feature type="transmembrane region" description="Helical" evidence="2">
    <location>
        <begin position="40"/>
        <end position="61"/>
    </location>
</feature>
<dbReference type="Proteomes" id="UP000472272">
    <property type="component" value="Chromosome 1"/>
</dbReference>
<dbReference type="AlphaFoldDB" id="A0A670HSU0"/>
<keyword evidence="2" id="KW-0472">Membrane</keyword>
<reference evidence="3" key="3">
    <citation type="submission" date="2025-09" db="UniProtKB">
        <authorList>
            <consortium name="Ensembl"/>
        </authorList>
    </citation>
    <scope>IDENTIFICATION</scope>
</reference>
<reference evidence="3 4" key="1">
    <citation type="journal article" date="2019" name="Proc. Natl. Acad. Sci. U.S.A.">
        <title>Regulatory changes in pterin and carotenoid genes underlie balanced color polymorphisms in the wall lizard.</title>
        <authorList>
            <person name="Andrade P."/>
            <person name="Pinho C."/>
            <person name="Perez I de Lanuza G."/>
            <person name="Afonso S."/>
            <person name="Brejcha J."/>
            <person name="Rubin C.J."/>
            <person name="Wallerman O."/>
            <person name="Pereira P."/>
            <person name="Sabatino S.J."/>
            <person name="Bellati A."/>
            <person name="Pellitteri-Rosa D."/>
            <person name="Bosakova Z."/>
            <person name="Bunikis I."/>
            <person name="Carretero M.A."/>
            <person name="Feiner N."/>
            <person name="Marsik P."/>
            <person name="Pauperio F."/>
            <person name="Salvi D."/>
            <person name="Soler L."/>
            <person name="While G.M."/>
            <person name="Uller T."/>
            <person name="Font E."/>
            <person name="Andersson L."/>
            <person name="Carneiro M."/>
        </authorList>
    </citation>
    <scope>NUCLEOTIDE SEQUENCE</scope>
</reference>
<keyword evidence="2" id="KW-0812">Transmembrane</keyword>
<sequence>MSSILKLTMLVMKLSFRITGLIFFQSFVSSPNRRQMDSKASFTAAGGLPIALTSIRCCFFIELTAIKGMEKRVQHAKTNTEASPISQERKDSDLGENSEEQDD</sequence>
<dbReference type="OMA" id="IRCCFFI"/>
<accession>A0A670HSU0</accession>
<feature type="compositionally biased region" description="Polar residues" evidence="1">
    <location>
        <begin position="76"/>
        <end position="86"/>
    </location>
</feature>
<evidence type="ECO:0000313" key="3">
    <source>
        <dbReference type="Ensembl" id="ENSPMRP00000002799.1"/>
    </source>
</evidence>
<dbReference type="GeneTree" id="ENSGT01030000234906"/>
<evidence type="ECO:0000313" key="4">
    <source>
        <dbReference type="Proteomes" id="UP000472272"/>
    </source>
</evidence>
<evidence type="ECO:0000256" key="1">
    <source>
        <dbReference type="SAM" id="MobiDB-lite"/>
    </source>
</evidence>
<keyword evidence="4" id="KW-1185">Reference proteome</keyword>
<proteinExistence type="predicted"/>
<protein>
    <submittedName>
        <fullName evidence="3">Uncharacterized protein</fullName>
    </submittedName>
</protein>
<dbReference type="Ensembl" id="ENSPMRT00000003002.1">
    <property type="protein sequence ID" value="ENSPMRP00000002799.1"/>
    <property type="gene ID" value="ENSPMRG00000002020.1"/>
</dbReference>
<organism evidence="3 4">
    <name type="scientific">Podarcis muralis</name>
    <name type="common">Wall lizard</name>
    <name type="synonym">Lacerta muralis</name>
    <dbReference type="NCBI Taxonomy" id="64176"/>
    <lineage>
        <taxon>Eukaryota</taxon>
        <taxon>Metazoa</taxon>
        <taxon>Chordata</taxon>
        <taxon>Craniata</taxon>
        <taxon>Vertebrata</taxon>
        <taxon>Euteleostomi</taxon>
        <taxon>Lepidosauria</taxon>
        <taxon>Squamata</taxon>
        <taxon>Bifurcata</taxon>
        <taxon>Unidentata</taxon>
        <taxon>Episquamata</taxon>
        <taxon>Laterata</taxon>
        <taxon>Lacertibaenia</taxon>
        <taxon>Lacertidae</taxon>
        <taxon>Podarcis</taxon>
    </lineage>
</organism>
<feature type="compositionally biased region" description="Acidic residues" evidence="1">
    <location>
        <begin position="94"/>
        <end position="103"/>
    </location>
</feature>
<reference evidence="3" key="2">
    <citation type="submission" date="2025-08" db="UniProtKB">
        <authorList>
            <consortium name="Ensembl"/>
        </authorList>
    </citation>
    <scope>IDENTIFICATION</scope>
</reference>
<keyword evidence="2" id="KW-1133">Transmembrane helix</keyword>
<name>A0A670HSU0_PODMU</name>
<evidence type="ECO:0000256" key="2">
    <source>
        <dbReference type="SAM" id="Phobius"/>
    </source>
</evidence>
<feature type="region of interest" description="Disordered" evidence="1">
    <location>
        <begin position="72"/>
        <end position="103"/>
    </location>
</feature>
<feature type="transmembrane region" description="Helical" evidence="2">
    <location>
        <begin position="7"/>
        <end position="28"/>
    </location>
</feature>